<protein>
    <submittedName>
        <fullName evidence="3">Autotransporter domain-containing protein</fullName>
    </submittedName>
</protein>
<organism evidence="3 4">
    <name type="scientific">Xenorhabdus santafensis</name>
    <dbReference type="NCBI Taxonomy" id="2582833"/>
    <lineage>
        <taxon>Bacteria</taxon>
        <taxon>Pseudomonadati</taxon>
        <taxon>Pseudomonadota</taxon>
        <taxon>Gammaproteobacteria</taxon>
        <taxon>Enterobacterales</taxon>
        <taxon>Morganellaceae</taxon>
        <taxon>Xenorhabdus</taxon>
    </lineage>
</organism>
<dbReference type="SUPFAM" id="SSF103515">
    <property type="entry name" value="Autotransporter"/>
    <property type="match status" value="1"/>
</dbReference>
<dbReference type="SMART" id="SM00869">
    <property type="entry name" value="Autotransporter"/>
    <property type="match status" value="1"/>
</dbReference>
<feature type="domain" description="Autotransporter" evidence="2">
    <location>
        <begin position="461"/>
        <end position="742"/>
    </location>
</feature>
<dbReference type="Pfam" id="PF00657">
    <property type="entry name" value="Lipase_GDSL"/>
    <property type="match status" value="1"/>
</dbReference>
<accession>A0ABU4S834</accession>
<dbReference type="Proteomes" id="UP001271890">
    <property type="component" value="Unassembled WGS sequence"/>
</dbReference>
<proteinExistence type="predicted"/>
<keyword evidence="1" id="KW-0732">Signal</keyword>
<dbReference type="PROSITE" id="PS51208">
    <property type="entry name" value="AUTOTRANSPORTER"/>
    <property type="match status" value="1"/>
</dbReference>
<dbReference type="Gene3D" id="3.40.50.1110">
    <property type="entry name" value="SGNH hydrolase"/>
    <property type="match status" value="2"/>
</dbReference>
<sequence length="742" mass="81168">MKKAFLFTPALLAILISPLSQAFIDEDLCIIGDSLSDTGNVKAIVIAKAKAEAKAKAKAEGKTEAEAEAEAEAAAEAAAKELQASYTTDGNTSMLWHEEFAGRKSTPSLLGGTNYAVGGATAIEKFNLSNPNNTTANQLINCQRNRTTPNRIYVHYIGGNDIKAALVMNQEMLFNLKDFSAFNPDSLIKESADAAVTQINALTSNSKNLVIAPTIPDVGATPILLEMVLKAGIEMKVNTIMNTEMEKIPPFFRPLAEAIIQAKTKEQIENILGLVHLKINKATIPNEEARQLALQKVFEELGQQAGKKVQDMTGKSLKDINLDPKTIEKELAEGYAKASAVATALTEAYNKRVDDNINGNILRVDFDGLLREAIANPLIYGFGNNLGYACGLGVAANQCSSEPKGSGKLGPKDFDGSKQFIFSDGFHPSPLAHKIMGQSLKSSYIAPIQVMTLNQVNRLAVNNTRHSLDAHLQQLRKGGNEQGKIGVFGAYTGNRHNSFTLGGDYQLAENFLLGALYSNDKFDRSSTSDFNYNGTAHVVTGYALWNAFDNAWLNADFHYARTKYDDLTRSIQLGMATRRETGATKGNQWGGRLSAGWDIPVTNAISTSPIFQFAWDKGDIDGYRESTQNSTSMRFGDQKYTSKVATLGLRVDTQLGRFNPYASIKFNHQFGDNRYTLRSAIKSTRTSFVMESDQQKRNWREYTIGANANLVGNVRGFASATRNEGRSQDPKYYFTLGINASF</sequence>
<dbReference type="SUPFAM" id="SSF52266">
    <property type="entry name" value="SGNH hydrolase"/>
    <property type="match status" value="1"/>
</dbReference>
<dbReference type="InterPro" id="IPR036514">
    <property type="entry name" value="SGNH_hydro_sf"/>
</dbReference>
<feature type="signal peptide" evidence="1">
    <location>
        <begin position="1"/>
        <end position="22"/>
    </location>
</feature>
<name>A0ABU4S834_9GAMM</name>
<evidence type="ECO:0000256" key="1">
    <source>
        <dbReference type="SAM" id="SignalP"/>
    </source>
</evidence>
<gene>
    <name evidence="3" type="ORF">FE392_06260</name>
</gene>
<dbReference type="InterPro" id="IPR005546">
    <property type="entry name" value="Autotransporte_beta"/>
</dbReference>
<reference evidence="4" key="1">
    <citation type="journal article" date="2024" name="Toxins">
        <title>Genome Sequence Analysis of Native Xenorhabdus Strains Isolated from Entomopathogenic Nematodes in Argentina.</title>
        <authorList>
            <person name="Palma L."/>
            <person name="Frizzo L."/>
            <person name="Kaiser S."/>
            <person name="Berry C."/>
            <person name="Caballero P."/>
            <person name="Bode H.B."/>
            <person name="Del Valle E.E."/>
        </authorList>
    </citation>
    <scope>NUCLEOTIDE SEQUENCE [LARGE SCALE GENOMIC DNA]</scope>
    <source>
        <strain evidence="4">12</strain>
    </source>
</reference>
<comment type="caution">
    <text evidence="3">The sequence shown here is derived from an EMBL/GenBank/DDBJ whole genome shotgun (WGS) entry which is preliminary data.</text>
</comment>
<feature type="chain" id="PRO_5046629700" evidence="1">
    <location>
        <begin position="23"/>
        <end position="742"/>
    </location>
</feature>
<dbReference type="InterPro" id="IPR036709">
    <property type="entry name" value="Autotransporte_beta_dom_sf"/>
</dbReference>
<dbReference type="Gene3D" id="2.40.128.130">
    <property type="entry name" value="Autotransporter beta-domain"/>
    <property type="match status" value="1"/>
</dbReference>
<keyword evidence="4" id="KW-1185">Reference proteome</keyword>
<dbReference type="EMBL" id="VCDN01000019">
    <property type="protein sequence ID" value="MDX7986934.1"/>
    <property type="molecule type" value="Genomic_DNA"/>
</dbReference>
<evidence type="ECO:0000313" key="3">
    <source>
        <dbReference type="EMBL" id="MDX7986934.1"/>
    </source>
</evidence>
<dbReference type="RefSeq" id="WP_319929366.1">
    <property type="nucleotide sequence ID" value="NZ_VCDN01000019.1"/>
</dbReference>
<evidence type="ECO:0000313" key="4">
    <source>
        <dbReference type="Proteomes" id="UP001271890"/>
    </source>
</evidence>
<dbReference type="InterPro" id="IPR001087">
    <property type="entry name" value="GDSL"/>
</dbReference>
<evidence type="ECO:0000259" key="2">
    <source>
        <dbReference type="PROSITE" id="PS51208"/>
    </source>
</evidence>
<dbReference type="Pfam" id="PF03797">
    <property type="entry name" value="Autotransporter"/>
    <property type="match status" value="1"/>
</dbReference>